<name>A0ABD0N9D0_CIRMR</name>
<gene>
    <name evidence="2" type="ORF">M9458_046760</name>
</gene>
<feature type="region of interest" description="Disordered" evidence="1">
    <location>
        <begin position="1"/>
        <end position="25"/>
    </location>
</feature>
<organism evidence="2 3">
    <name type="scientific">Cirrhinus mrigala</name>
    <name type="common">Mrigala</name>
    <dbReference type="NCBI Taxonomy" id="683832"/>
    <lineage>
        <taxon>Eukaryota</taxon>
        <taxon>Metazoa</taxon>
        <taxon>Chordata</taxon>
        <taxon>Craniata</taxon>
        <taxon>Vertebrata</taxon>
        <taxon>Euteleostomi</taxon>
        <taxon>Actinopterygii</taxon>
        <taxon>Neopterygii</taxon>
        <taxon>Teleostei</taxon>
        <taxon>Ostariophysi</taxon>
        <taxon>Cypriniformes</taxon>
        <taxon>Cyprinidae</taxon>
        <taxon>Labeoninae</taxon>
        <taxon>Labeonini</taxon>
        <taxon>Cirrhinus</taxon>
    </lineage>
</organism>
<feature type="region of interest" description="Disordered" evidence="1">
    <location>
        <begin position="69"/>
        <end position="95"/>
    </location>
</feature>
<evidence type="ECO:0000256" key="1">
    <source>
        <dbReference type="SAM" id="MobiDB-lite"/>
    </source>
</evidence>
<dbReference type="Proteomes" id="UP001529510">
    <property type="component" value="Unassembled WGS sequence"/>
</dbReference>
<proteinExistence type="predicted"/>
<accession>A0ABD0N9D0</accession>
<feature type="compositionally biased region" description="Pro residues" evidence="1">
    <location>
        <begin position="84"/>
        <end position="95"/>
    </location>
</feature>
<dbReference type="AlphaFoldDB" id="A0ABD0N9D0"/>
<protein>
    <submittedName>
        <fullName evidence="2">Uncharacterized protein</fullName>
    </submittedName>
</protein>
<comment type="caution">
    <text evidence="2">The sequence shown here is derived from an EMBL/GenBank/DDBJ whole genome shotgun (WGS) entry which is preliminary data.</text>
</comment>
<feature type="non-terminal residue" evidence="2">
    <location>
        <position position="1"/>
    </location>
</feature>
<evidence type="ECO:0000313" key="3">
    <source>
        <dbReference type="Proteomes" id="UP001529510"/>
    </source>
</evidence>
<dbReference type="EMBL" id="JAMKFB020000023">
    <property type="protein sequence ID" value="KAL0158684.1"/>
    <property type="molecule type" value="Genomic_DNA"/>
</dbReference>
<keyword evidence="3" id="KW-1185">Reference proteome</keyword>
<evidence type="ECO:0000313" key="2">
    <source>
        <dbReference type="EMBL" id="KAL0158684.1"/>
    </source>
</evidence>
<sequence>YGKDGKDNSWNEDVPEDTNMFPGEPNWSELEPLYRLDEHAYDLKLNFTLSLEDWAHFSRSVDHMFTLLSNDNQPTDKQEEATPWCPPANPLQPST</sequence>
<reference evidence="2 3" key="1">
    <citation type="submission" date="2024-05" db="EMBL/GenBank/DDBJ databases">
        <title>Genome sequencing and assembly of Indian major carp, Cirrhinus mrigala (Hamilton, 1822).</title>
        <authorList>
            <person name="Mohindra V."/>
            <person name="Chowdhury L.M."/>
            <person name="Lal K."/>
            <person name="Jena J.K."/>
        </authorList>
    </citation>
    <scope>NUCLEOTIDE SEQUENCE [LARGE SCALE GENOMIC DNA]</scope>
    <source>
        <strain evidence="2">CM1030</strain>
        <tissue evidence="2">Blood</tissue>
    </source>
</reference>